<feature type="region of interest" description="Disordered" evidence="1">
    <location>
        <begin position="344"/>
        <end position="364"/>
    </location>
</feature>
<reference evidence="2" key="1">
    <citation type="submission" date="2020-12" db="EMBL/GenBank/DDBJ databases">
        <title>Prauserella sp. ASG 168, a novel actinomycete isolated from cave rock.</title>
        <authorList>
            <person name="Suriyachadkun C."/>
        </authorList>
    </citation>
    <scope>NUCLEOTIDE SEQUENCE</scope>
    <source>
        <strain evidence="2">ASG 168</strain>
    </source>
</reference>
<evidence type="ECO:0000313" key="2">
    <source>
        <dbReference type="EMBL" id="MBK1783027.1"/>
    </source>
</evidence>
<keyword evidence="3" id="KW-1185">Reference proteome</keyword>
<sequence length="393" mass="43410">MTSPTQRVYLHIGLPKTGTTSLQELLWHHREALTEDGVLYPGNDRATQHRAAMDVHSGRYGRWKERGTAGSWAWVVEQARAWPATTVISTELLAPAGPEEAARLLADLDFAEVHVVCTARDLARQIPSVWQENVKTRQTTSFVDFLGALTAPELNDTSRLFWDYQDLPRVLRTWGGNLPPERVHVVTVPPRGGASGLLWERFASVLGVDGSRYSTDVPHYNNFSLGMTETELLRRVNTALGDDVPWLRYADVVKDDFAATILAGRSGSTHIPLPDADHGWVATTAQRFREDLEGRGYDIVGDLGDLEPAPPSGKAADSHAATPDDLDVLDAAVDALAALLRREPEEPAAPTAAPAPPPPPGALRQRLVDFTERHPRTMIVRRLYWRAKATVRR</sequence>
<name>A0A934V2K1_9PSEU</name>
<accession>A0A934V2K1</accession>
<dbReference type="Gene3D" id="3.40.50.300">
    <property type="entry name" value="P-loop containing nucleotide triphosphate hydrolases"/>
    <property type="match status" value="1"/>
</dbReference>
<protein>
    <recommendedName>
        <fullName evidence="4">Sulfotransferase family protein</fullName>
    </recommendedName>
</protein>
<proteinExistence type="predicted"/>
<evidence type="ECO:0008006" key="4">
    <source>
        <dbReference type="Google" id="ProtNLM"/>
    </source>
</evidence>
<dbReference type="Proteomes" id="UP000635245">
    <property type="component" value="Unassembled WGS sequence"/>
</dbReference>
<organism evidence="2 3">
    <name type="scientific">Prauserella cavernicola</name>
    <dbReference type="NCBI Taxonomy" id="2800127"/>
    <lineage>
        <taxon>Bacteria</taxon>
        <taxon>Bacillati</taxon>
        <taxon>Actinomycetota</taxon>
        <taxon>Actinomycetes</taxon>
        <taxon>Pseudonocardiales</taxon>
        <taxon>Pseudonocardiaceae</taxon>
        <taxon>Prauserella</taxon>
    </lineage>
</organism>
<dbReference type="RefSeq" id="WP_200314041.1">
    <property type="nucleotide sequence ID" value="NZ_JAENJH010000001.1"/>
</dbReference>
<gene>
    <name evidence="2" type="ORF">JHE00_01730</name>
</gene>
<dbReference type="SUPFAM" id="SSF52540">
    <property type="entry name" value="P-loop containing nucleoside triphosphate hydrolases"/>
    <property type="match status" value="1"/>
</dbReference>
<comment type="caution">
    <text evidence="2">The sequence shown here is derived from an EMBL/GenBank/DDBJ whole genome shotgun (WGS) entry which is preliminary data.</text>
</comment>
<feature type="region of interest" description="Disordered" evidence="1">
    <location>
        <begin position="302"/>
        <end position="321"/>
    </location>
</feature>
<dbReference type="EMBL" id="JAENJH010000001">
    <property type="protein sequence ID" value="MBK1783027.1"/>
    <property type="molecule type" value="Genomic_DNA"/>
</dbReference>
<dbReference type="AlphaFoldDB" id="A0A934V2K1"/>
<evidence type="ECO:0000313" key="3">
    <source>
        <dbReference type="Proteomes" id="UP000635245"/>
    </source>
</evidence>
<dbReference type="InterPro" id="IPR027417">
    <property type="entry name" value="P-loop_NTPase"/>
</dbReference>
<evidence type="ECO:0000256" key="1">
    <source>
        <dbReference type="SAM" id="MobiDB-lite"/>
    </source>
</evidence>